<sequence length="250" mass="27009">MGQRLANRYQIKKLMGQGGFGQVFLAHDEQLPGAPVCVVKQLHPVYIVSQENSNALETAKRLFNLEAETLYKLGEHPQIPRLLAHIEEAGELYLVQEYIPGRSLADELAAGPMAVDGVVHCLQELLTVLAAVHSQNVIHRDIKPSNILRRQTGEEEARPETRPETGQLVLIDFGAVKALQVDPGPGGRELTVAIGSLGYMAPEQQASRPCFGSDLYSLGMVMLQALSGQHPMGFDLPASCAGVGVSVPQS</sequence>
<dbReference type="Gene3D" id="1.10.510.10">
    <property type="entry name" value="Transferase(Phosphotransferase) domain 1"/>
    <property type="match status" value="1"/>
</dbReference>
<evidence type="ECO:0000259" key="9">
    <source>
        <dbReference type="PROSITE" id="PS50011"/>
    </source>
</evidence>
<dbReference type="PANTHER" id="PTHR24363:SF0">
    <property type="entry name" value="SERINE_THREONINE KINASE LIKE DOMAIN CONTAINING 1"/>
    <property type="match status" value="1"/>
</dbReference>
<dbReference type="GO" id="GO:0005524">
    <property type="term" value="F:ATP binding"/>
    <property type="evidence" value="ECO:0007669"/>
    <property type="project" value="UniProtKB-KW"/>
</dbReference>
<accession>A0A928ZX38</accession>
<comment type="catalytic activity">
    <reaction evidence="8">
        <text>L-seryl-[protein] + ATP = O-phospho-L-seryl-[protein] + ADP + H(+)</text>
        <dbReference type="Rhea" id="RHEA:17989"/>
        <dbReference type="Rhea" id="RHEA-COMP:9863"/>
        <dbReference type="Rhea" id="RHEA-COMP:11604"/>
        <dbReference type="ChEBI" id="CHEBI:15378"/>
        <dbReference type="ChEBI" id="CHEBI:29999"/>
        <dbReference type="ChEBI" id="CHEBI:30616"/>
        <dbReference type="ChEBI" id="CHEBI:83421"/>
        <dbReference type="ChEBI" id="CHEBI:456216"/>
        <dbReference type="EC" id="2.7.11.1"/>
    </reaction>
</comment>
<proteinExistence type="predicted"/>
<dbReference type="AlphaFoldDB" id="A0A928ZX38"/>
<evidence type="ECO:0000313" key="11">
    <source>
        <dbReference type="Proteomes" id="UP000615026"/>
    </source>
</evidence>
<evidence type="ECO:0000256" key="3">
    <source>
        <dbReference type="ARBA" id="ARBA00022679"/>
    </source>
</evidence>
<reference evidence="10" key="1">
    <citation type="submission" date="2020-10" db="EMBL/GenBank/DDBJ databases">
        <authorList>
            <person name="Castelo-Branco R."/>
            <person name="Eusebio N."/>
            <person name="Adriana R."/>
            <person name="Vieira A."/>
            <person name="Brugerolle De Fraissinette N."/>
            <person name="Rezende De Castro R."/>
            <person name="Schneider M.P."/>
            <person name="Vasconcelos V."/>
            <person name="Leao P.N."/>
        </authorList>
    </citation>
    <scope>NUCLEOTIDE SEQUENCE</scope>
    <source>
        <strain evidence="10">LEGE 11479</strain>
    </source>
</reference>
<name>A0A928ZX38_LEPEC</name>
<evidence type="ECO:0000256" key="4">
    <source>
        <dbReference type="ARBA" id="ARBA00022741"/>
    </source>
</evidence>
<gene>
    <name evidence="10" type="ORF">IQ260_20555</name>
</gene>
<comment type="caution">
    <text evidence="10">The sequence shown here is derived from an EMBL/GenBank/DDBJ whole genome shotgun (WGS) entry which is preliminary data.</text>
</comment>
<keyword evidence="2 10" id="KW-0723">Serine/threonine-protein kinase</keyword>
<dbReference type="Proteomes" id="UP000615026">
    <property type="component" value="Unassembled WGS sequence"/>
</dbReference>
<keyword evidence="11" id="KW-1185">Reference proteome</keyword>
<dbReference type="Pfam" id="PF00069">
    <property type="entry name" value="Pkinase"/>
    <property type="match status" value="1"/>
</dbReference>
<dbReference type="RefSeq" id="WP_193994960.1">
    <property type="nucleotide sequence ID" value="NZ_JADEXP010000227.1"/>
</dbReference>
<dbReference type="SUPFAM" id="SSF56112">
    <property type="entry name" value="Protein kinase-like (PK-like)"/>
    <property type="match status" value="1"/>
</dbReference>
<evidence type="ECO:0000313" key="10">
    <source>
        <dbReference type="EMBL" id="MBE9069040.1"/>
    </source>
</evidence>
<evidence type="ECO:0000256" key="8">
    <source>
        <dbReference type="ARBA" id="ARBA00048679"/>
    </source>
</evidence>
<dbReference type="SMART" id="SM00220">
    <property type="entry name" value="S_TKc"/>
    <property type="match status" value="1"/>
</dbReference>
<evidence type="ECO:0000256" key="1">
    <source>
        <dbReference type="ARBA" id="ARBA00012513"/>
    </source>
</evidence>
<evidence type="ECO:0000256" key="2">
    <source>
        <dbReference type="ARBA" id="ARBA00022527"/>
    </source>
</evidence>
<dbReference type="EMBL" id="JADEXP010000227">
    <property type="protein sequence ID" value="MBE9069040.1"/>
    <property type="molecule type" value="Genomic_DNA"/>
</dbReference>
<keyword evidence="5 10" id="KW-0418">Kinase</keyword>
<dbReference type="EC" id="2.7.11.1" evidence="1"/>
<protein>
    <recommendedName>
        <fullName evidence="1">non-specific serine/threonine protein kinase</fullName>
        <ecNumber evidence="1">2.7.11.1</ecNumber>
    </recommendedName>
</protein>
<dbReference type="InterPro" id="IPR000719">
    <property type="entry name" value="Prot_kinase_dom"/>
</dbReference>
<evidence type="ECO:0000256" key="5">
    <source>
        <dbReference type="ARBA" id="ARBA00022777"/>
    </source>
</evidence>
<comment type="catalytic activity">
    <reaction evidence="7">
        <text>L-threonyl-[protein] + ATP = O-phospho-L-threonyl-[protein] + ADP + H(+)</text>
        <dbReference type="Rhea" id="RHEA:46608"/>
        <dbReference type="Rhea" id="RHEA-COMP:11060"/>
        <dbReference type="Rhea" id="RHEA-COMP:11605"/>
        <dbReference type="ChEBI" id="CHEBI:15378"/>
        <dbReference type="ChEBI" id="CHEBI:30013"/>
        <dbReference type="ChEBI" id="CHEBI:30616"/>
        <dbReference type="ChEBI" id="CHEBI:61977"/>
        <dbReference type="ChEBI" id="CHEBI:456216"/>
        <dbReference type="EC" id="2.7.11.1"/>
    </reaction>
</comment>
<dbReference type="CDD" id="cd14014">
    <property type="entry name" value="STKc_PknB_like"/>
    <property type="match status" value="1"/>
</dbReference>
<organism evidence="10 11">
    <name type="scientific">Leptolyngbya cf. ectocarpi LEGE 11479</name>
    <dbReference type="NCBI Taxonomy" id="1828722"/>
    <lineage>
        <taxon>Bacteria</taxon>
        <taxon>Bacillati</taxon>
        <taxon>Cyanobacteriota</taxon>
        <taxon>Cyanophyceae</taxon>
        <taxon>Leptolyngbyales</taxon>
        <taxon>Leptolyngbyaceae</taxon>
        <taxon>Leptolyngbya group</taxon>
        <taxon>Leptolyngbya</taxon>
    </lineage>
</organism>
<dbReference type="GO" id="GO:0004674">
    <property type="term" value="F:protein serine/threonine kinase activity"/>
    <property type="evidence" value="ECO:0007669"/>
    <property type="project" value="UniProtKB-KW"/>
</dbReference>
<dbReference type="PANTHER" id="PTHR24363">
    <property type="entry name" value="SERINE/THREONINE PROTEIN KINASE"/>
    <property type="match status" value="1"/>
</dbReference>
<dbReference type="InterPro" id="IPR011009">
    <property type="entry name" value="Kinase-like_dom_sf"/>
</dbReference>
<feature type="domain" description="Protein kinase" evidence="9">
    <location>
        <begin position="9"/>
        <end position="250"/>
    </location>
</feature>
<evidence type="ECO:0000256" key="7">
    <source>
        <dbReference type="ARBA" id="ARBA00047899"/>
    </source>
</evidence>
<keyword evidence="4" id="KW-0547">Nucleotide-binding</keyword>
<evidence type="ECO:0000256" key="6">
    <source>
        <dbReference type="ARBA" id="ARBA00022840"/>
    </source>
</evidence>
<dbReference type="PROSITE" id="PS50011">
    <property type="entry name" value="PROTEIN_KINASE_DOM"/>
    <property type="match status" value="1"/>
</dbReference>
<keyword evidence="6" id="KW-0067">ATP-binding</keyword>
<keyword evidence="3" id="KW-0808">Transferase</keyword>